<organism evidence="1">
    <name type="scientific">hydrothermal vent metagenome</name>
    <dbReference type="NCBI Taxonomy" id="652676"/>
    <lineage>
        <taxon>unclassified sequences</taxon>
        <taxon>metagenomes</taxon>
        <taxon>ecological metagenomes</taxon>
    </lineage>
</organism>
<dbReference type="EMBL" id="UOEC01000046">
    <property type="protein sequence ID" value="VAV88493.1"/>
    <property type="molecule type" value="Genomic_DNA"/>
</dbReference>
<keyword evidence="1" id="KW-0548">Nucleotidyltransferase</keyword>
<protein>
    <submittedName>
        <fullName evidence="1">DNA polymerase III delta prime subunit</fullName>
        <ecNumber evidence="1">2.7.7.7</ecNumber>
    </submittedName>
</protein>
<dbReference type="AlphaFoldDB" id="A0A3B0RVH4"/>
<dbReference type="GO" id="GO:0009360">
    <property type="term" value="C:DNA polymerase III complex"/>
    <property type="evidence" value="ECO:0007669"/>
    <property type="project" value="TreeGrafter"/>
</dbReference>
<dbReference type="GO" id="GO:0006261">
    <property type="term" value="P:DNA-templated DNA replication"/>
    <property type="evidence" value="ECO:0007669"/>
    <property type="project" value="TreeGrafter"/>
</dbReference>
<sequence>MSKDEEELDPRETPEHPRHQYGLIGQGVAETKLLESYKSGRFHHAWLMCGPQGIGKATLAYRLARFILNHRDHLSSDVQNAVDLTVESDNGVAHRVAARAHSDLFVLQRELNRKTKKLRPAIAVDDARRLGGFFNMTAGEGGWRICIIDAADDLNASAANAILKILEEPPKNCLFLIISHAPGRLLPTIRSRCLRLDLAPLKGEEVAQVVSSGLQGHDLSADETAALIALGSGSPGKVMQLVTSQGARQFIRFQQAVSAPQGFSLSIRMTIAEEFQKRGAEIEFGIFADLLESWIGRQARQAAEQSDHAKANALALCHSAFSDSIARTNALNLDRRQTLMMAFADIEKILNQ</sequence>
<dbReference type="NCBIfam" id="NF005677">
    <property type="entry name" value="PRK07471.1"/>
    <property type="match status" value="1"/>
</dbReference>
<keyword evidence="1" id="KW-0808">Transferase</keyword>
<proteinExistence type="predicted"/>
<name>A0A3B0RVH4_9ZZZZ</name>
<evidence type="ECO:0000313" key="1">
    <source>
        <dbReference type="EMBL" id="VAV88493.1"/>
    </source>
</evidence>
<dbReference type="SUPFAM" id="SSF52540">
    <property type="entry name" value="P-loop containing nucleoside triphosphate hydrolases"/>
    <property type="match status" value="1"/>
</dbReference>
<dbReference type="Gene3D" id="3.40.50.300">
    <property type="entry name" value="P-loop containing nucleotide triphosphate hydrolases"/>
    <property type="match status" value="1"/>
</dbReference>
<dbReference type="InterPro" id="IPR050238">
    <property type="entry name" value="DNA_Rep/Repair_Clamp_Loader"/>
</dbReference>
<dbReference type="PANTHER" id="PTHR11669:SF8">
    <property type="entry name" value="DNA POLYMERASE III SUBUNIT DELTA"/>
    <property type="match status" value="1"/>
</dbReference>
<dbReference type="GO" id="GO:0003887">
    <property type="term" value="F:DNA-directed DNA polymerase activity"/>
    <property type="evidence" value="ECO:0007669"/>
    <property type="project" value="UniProtKB-EC"/>
</dbReference>
<reference evidence="1" key="1">
    <citation type="submission" date="2018-06" db="EMBL/GenBank/DDBJ databases">
        <authorList>
            <person name="Zhirakovskaya E."/>
        </authorList>
    </citation>
    <scope>NUCLEOTIDE SEQUENCE</scope>
</reference>
<accession>A0A3B0RVH4</accession>
<dbReference type="Pfam" id="PF13177">
    <property type="entry name" value="DNA_pol3_delta2"/>
    <property type="match status" value="1"/>
</dbReference>
<dbReference type="EC" id="2.7.7.7" evidence="1"/>
<dbReference type="InterPro" id="IPR027417">
    <property type="entry name" value="P-loop_NTPase"/>
</dbReference>
<gene>
    <name evidence="1" type="ORF">MNBD_ALPHA08-2038</name>
</gene>
<dbReference type="PANTHER" id="PTHR11669">
    <property type="entry name" value="REPLICATION FACTOR C / DNA POLYMERASE III GAMMA-TAU SUBUNIT"/>
    <property type="match status" value="1"/>
</dbReference>